<evidence type="ECO:0000256" key="1">
    <source>
        <dbReference type="SAM" id="MobiDB-lite"/>
    </source>
</evidence>
<dbReference type="EMBL" id="LR824560">
    <property type="protein sequence ID" value="CAH1643066.1"/>
    <property type="molecule type" value="Genomic_DNA"/>
</dbReference>
<organism evidence="2 3">
    <name type="scientific">Spodoptera littoralis</name>
    <name type="common">Egyptian cotton leafworm</name>
    <dbReference type="NCBI Taxonomy" id="7109"/>
    <lineage>
        <taxon>Eukaryota</taxon>
        <taxon>Metazoa</taxon>
        <taxon>Ecdysozoa</taxon>
        <taxon>Arthropoda</taxon>
        <taxon>Hexapoda</taxon>
        <taxon>Insecta</taxon>
        <taxon>Pterygota</taxon>
        <taxon>Neoptera</taxon>
        <taxon>Endopterygota</taxon>
        <taxon>Lepidoptera</taxon>
        <taxon>Glossata</taxon>
        <taxon>Ditrysia</taxon>
        <taxon>Noctuoidea</taxon>
        <taxon>Noctuidae</taxon>
        <taxon>Amphipyrinae</taxon>
        <taxon>Spodoptera</taxon>
    </lineage>
</organism>
<accession>A0A9P0IBY9</accession>
<gene>
    <name evidence="2" type="ORF">SPLIT_LOCUS8422</name>
</gene>
<keyword evidence="3" id="KW-1185">Reference proteome</keyword>
<evidence type="ECO:0000313" key="3">
    <source>
        <dbReference type="Proteomes" id="UP001153321"/>
    </source>
</evidence>
<evidence type="ECO:0000313" key="2">
    <source>
        <dbReference type="EMBL" id="CAH1643066.1"/>
    </source>
</evidence>
<proteinExistence type="predicted"/>
<dbReference type="AlphaFoldDB" id="A0A9P0IBY9"/>
<dbReference type="Proteomes" id="UP001153321">
    <property type="component" value="Chromosome 29"/>
</dbReference>
<reference evidence="2" key="1">
    <citation type="submission" date="2022-02" db="EMBL/GenBank/DDBJ databases">
        <authorList>
            <person name="King R."/>
        </authorList>
    </citation>
    <scope>NUCLEOTIDE SEQUENCE</scope>
</reference>
<feature type="region of interest" description="Disordered" evidence="1">
    <location>
        <begin position="257"/>
        <end position="280"/>
    </location>
</feature>
<protein>
    <submittedName>
        <fullName evidence="2">Uncharacterized protein</fullName>
    </submittedName>
</protein>
<name>A0A9P0IBY9_SPOLI</name>
<sequence length="280" mass="33193">MQQLVRLLTDLVDYQVQQKTCSKLPNDLQNFLEWLTYPKEEALEPQPESLSYKPPYQDEDLMEPMQEMQTESGDDLFASVSNKKYEDDHDIDVKQMNRVNDMDVRAHYLDCLHSLQELMDQYDDMSDEDKSKMMGVKSYLDNQLKYLNKQMNGYELYSILEKQNMVRLKRDTDKKKKKRPKRRRLRRKLNKFIKNFGKKHTRTTASFYDAVQVTDMKRVTVKDDERVMATVDKNDKLAKRNLKDVYYKAVADAKKHATATKNVHKNSEVTHEPSTVKMQK</sequence>